<keyword evidence="1" id="KW-0547">Nucleotide-binding</keyword>
<sequence length="266" mass="29122">RHDATLTIVDTPLLLTGVYDSEVRAQEMTAGMAATEVFQQQLQCADVVVLNKIDHCTEAEFLQAESAIRRRAAAVRFVELAWHANLDARLVLGLHLNEVRAVDHTRSTAPLSGLQTLGSAHVHSGLGAHEHGLLTHEHLHTEDPGWLSFVLHSQSAQHPETLQRALHHIATQEPVLRVKGFAHAPDRAGHLLVQGVRTRIVYSLETAPEAPSKHAHQHTHGTTDSLPAPGHTHAHSAMAELVFIGYHLHRDTVAAQLTAQTGTPWH</sequence>
<dbReference type="AlphaFoldDB" id="A0A938B3K8"/>
<reference evidence="9" key="1">
    <citation type="submission" date="2019-03" db="EMBL/GenBank/DDBJ databases">
        <title>Lake Tanganyika Metagenome-Assembled Genomes (MAGs).</title>
        <authorList>
            <person name="Tran P."/>
        </authorList>
    </citation>
    <scope>NUCLEOTIDE SEQUENCE</scope>
    <source>
        <strain evidence="9">K_DeepCast_65m_m2_066</strain>
    </source>
</reference>
<dbReference type="Pfam" id="PF02492">
    <property type="entry name" value="cobW"/>
    <property type="match status" value="1"/>
</dbReference>
<organism evidence="9 10">
    <name type="scientific">Tectimicrobiota bacterium</name>
    <dbReference type="NCBI Taxonomy" id="2528274"/>
    <lineage>
        <taxon>Bacteria</taxon>
        <taxon>Pseudomonadati</taxon>
        <taxon>Nitrospinota/Tectimicrobiota group</taxon>
        <taxon>Candidatus Tectimicrobiota</taxon>
    </lineage>
</organism>
<accession>A0A938B3K8</accession>
<dbReference type="Proteomes" id="UP000712673">
    <property type="component" value="Unassembled WGS sequence"/>
</dbReference>
<comment type="similarity">
    <text evidence="4">Belongs to the SIMIBI class G3E GTPase family. ZNG1 subfamily.</text>
</comment>
<dbReference type="InterPro" id="IPR036627">
    <property type="entry name" value="CobW-likC_sf"/>
</dbReference>
<evidence type="ECO:0000256" key="1">
    <source>
        <dbReference type="ARBA" id="ARBA00022741"/>
    </source>
</evidence>
<dbReference type="InterPro" id="IPR027417">
    <property type="entry name" value="P-loop_NTPase"/>
</dbReference>
<dbReference type="GO" id="GO:0000166">
    <property type="term" value="F:nucleotide binding"/>
    <property type="evidence" value="ECO:0007669"/>
    <property type="project" value="UniProtKB-KW"/>
</dbReference>
<evidence type="ECO:0000313" key="10">
    <source>
        <dbReference type="Proteomes" id="UP000712673"/>
    </source>
</evidence>
<evidence type="ECO:0000313" key="9">
    <source>
        <dbReference type="EMBL" id="MBM3223888.1"/>
    </source>
</evidence>
<gene>
    <name evidence="9" type="ORF">FJZ47_08820</name>
</gene>
<protein>
    <submittedName>
        <fullName evidence="9">GTP-binding protein</fullName>
    </submittedName>
</protein>
<dbReference type="InterPro" id="IPR011629">
    <property type="entry name" value="CobW-like_C"/>
</dbReference>
<name>A0A938B3K8_UNCTE</name>
<dbReference type="InterPro" id="IPR003495">
    <property type="entry name" value="CobW/HypB/UreG_nucleotide-bd"/>
</dbReference>
<dbReference type="PANTHER" id="PTHR13748">
    <property type="entry name" value="COBW-RELATED"/>
    <property type="match status" value="1"/>
</dbReference>
<dbReference type="GO" id="GO:0016787">
    <property type="term" value="F:hydrolase activity"/>
    <property type="evidence" value="ECO:0007669"/>
    <property type="project" value="UniProtKB-KW"/>
</dbReference>
<evidence type="ECO:0000256" key="3">
    <source>
        <dbReference type="ARBA" id="ARBA00023186"/>
    </source>
</evidence>
<evidence type="ECO:0000256" key="4">
    <source>
        <dbReference type="ARBA" id="ARBA00034320"/>
    </source>
</evidence>
<proteinExistence type="inferred from homology"/>
<dbReference type="Gene3D" id="3.40.50.300">
    <property type="entry name" value="P-loop containing nucleotide triphosphate hydrolases"/>
    <property type="match status" value="1"/>
</dbReference>
<dbReference type="SMART" id="SM00833">
    <property type="entry name" value="CobW_C"/>
    <property type="match status" value="1"/>
</dbReference>
<dbReference type="Gene3D" id="3.30.1220.10">
    <property type="entry name" value="CobW-like, C-terminal domain"/>
    <property type="match status" value="1"/>
</dbReference>
<dbReference type="EMBL" id="VGLS01000218">
    <property type="protein sequence ID" value="MBM3223888.1"/>
    <property type="molecule type" value="Genomic_DNA"/>
</dbReference>
<evidence type="ECO:0000256" key="2">
    <source>
        <dbReference type="ARBA" id="ARBA00022801"/>
    </source>
</evidence>
<keyword evidence="3" id="KW-0143">Chaperone</keyword>
<dbReference type="GO" id="GO:0005737">
    <property type="term" value="C:cytoplasm"/>
    <property type="evidence" value="ECO:0007669"/>
    <property type="project" value="TreeGrafter"/>
</dbReference>
<comment type="caution">
    <text evidence="9">The sequence shown here is derived from an EMBL/GenBank/DDBJ whole genome shotgun (WGS) entry which is preliminary data.</text>
</comment>
<dbReference type="InterPro" id="IPR051316">
    <property type="entry name" value="Zinc-reg_GTPase_activator"/>
</dbReference>
<dbReference type="SUPFAM" id="SSF90002">
    <property type="entry name" value="Hypothetical protein YjiA, C-terminal domain"/>
    <property type="match status" value="1"/>
</dbReference>
<evidence type="ECO:0000256" key="5">
    <source>
        <dbReference type="ARBA" id="ARBA00045658"/>
    </source>
</evidence>
<keyword evidence="2" id="KW-0378">Hydrolase</keyword>
<evidence type="ECO:0000259" key="8">
    <source>
        <dbReference type="SMART" id="SM00833"/>
    </source>
</evidence>
<feature type="domain" description="CobW C-terminal" evidence="8">
    <location>
        <begin position="146"/>
        <end position="261"/>
    </location>
</feature>
<dbReference type="Pfam" id="PF07683">
    <property type="entry name" value="CobW_C"/>
    <property type="match status" value="1"/>
</dbReference>
<evidence type="ECO:0000256" key="7">
    <source>
        <dbReference type="SAM" id="MobiDB-lite"/>
    </source>
</evidence>
<comment type="function">
    <text evidence="5">Zinc chaperone that directly transfers zinc cofactor to target proteins, thereby activating them. Zinc is transferred from the CXCC motif in the GTPase domain to the zinc binding site in target proteins in a process requiring GTP hydrolysis.</text>
</comment>
<comment type="catalytic activity">
    <reaction evidence="6">
        <text>GTP + H2O = GDP + phosphate + H(+)</text>
        <dbReference type="Rhea" id="RHEA:19669"/>
        <dbReference type="ChEBI" id="CHEBI:15377"/>
        <dbReference type="ChEBI" id="CHEBI:15378"/>
        <dbReference type="ChEBI" id="CHEBI:37565"/>
        <dbReference type="ChEBI" id="CHEBI:43474"/>
        <dbReference type="ChEBI" id="CHEBI:58189"/>
    </reaction>
    <physiologicalReaction direction="left-to-right" evidence="6">
        <dbReference type="Rhea" id="RHEA:19670"/>
    </physiologicalReaction>
</comment>
<feature type="region of interest" description="Disordered" evidence="7">
    <location>
        <begin position="208"/>
        <end position="232"/>
    </location>
</feature>
<dbReference type="PANTHER" id="PTHR13748:SF62">
    <property type="entry name" value="COBW DOMAIN-CONTAINING PROTEIN"/>
    <property type="match status" value="1"/>
</dbReference>
<feature type="non-terminal residue" evidence="9">
    <location>
        <position position="1"/>
    </location>
</feature>
<evidence type="ECO:0000256" key="6">
    <source>
        <dbReference type="ARBA" id="ARBA00049117"/>
    </source>
</evidence>